<keyword evidence="3" id="KW-0645">Protease</keyword>
<dbReference type="Proteomes" id="UP000256405">
    <property type="component" value="Unassembled WGS sequence"/>
</dbReference>
<organism evidence="6 7">
    <name type="scientific">Algoriphagus antarcticus</name>
    <dbReference type="NCBI Taxonomy" id="238540"/>
    <lineage>
        <taxon>Bacteria</taxon>
        <taxon>Pseudomonadati</taxon>
        <taxon>Bacteroidota</taxon>
        <taxon>Cytophagia</taxon>
        <taxon>Cytophagales</taxon>
        <taxon>Cyclobacteriaceae</taxon>
        <taxon>Algoriphagus</taxon>
    </lineage>
</organism>
<dbReference type="Pfam" id="PF05343">
    <property type="entry name" value="Peptidase_M42"/>
    <property type="match status" value="1"/>
</dbReference>
<evidence type="ECO:0000313" key="6">
    <source>
        <dbReference type="EMBL" id="REG84742.1"/>
    </source>
</evidence>
<dbReference type="InterPro" id="IPR023367">
    <property type="entry name" value="Peptidase_M42_dom2"/>
</dbReference>
<sequence>MKFLFEILKLYSVSGDESKLSEFILHYINQRKNFWKVLPVIFSGEDFHDCILLKFGEPRTAVFAHIDTIGFMSRYNNQLICVGGPEIIDGTTLLGKDSFGEIYCKLKGDENDISHDFPRGLDPGTRLSFAQNIRLDEKFIQAAYLDNRLGVYAAIKLCETITDGWVVFSTYEENGGGSMPFLLKFIQDTSPIKQALIADITWITEGVQFHKGVVISIRDKFIPRKKFIDRVISLAIDSGIPFQLEVEGYGGSDGREVQFSPYAIDWCFIGAAEENVHTPDEKVSLADLEAMLNIYPYLMERL</sequence>
<dbReference type="InterPro" id="IPR051464">
    <property type="entry name" value="Peptidase_M42_aminopept"/>
</dbReference>
<evidence type="ECO:0000256" key="2">
    <source>
        <dbReference type="ARBA" id="ARBA00022438"/>
    </source>
</evidence>
<dbReference type="PANTHER" id="PTHR32481">
    <property type="entry name" value="AMINOPEPTIDASE"/>
    <property type="match status" value="1"/>
</dbReference>
<dbReference type="Gene3D" id="2.40.30.40">
    <property type="entry name" value="Peptidase M42, domain 2"/>
    <property type="match status" value="1"/>
</dbReference>
<dbReference type="AlphaFoldDB" id="A0A3E0DQX4"/>
<evidence type="ECO:0000256" key="3">
    <source>
        <dbReference type="ARBA" id="ARBA00022670"/>
    </source>
</evidence>
<accession>A0A3E0DQX4</accession>
<proteinExistence type="inferred from homology"/>
<keyword evidence="5" id="KW-0378">Hydrolase</keyword>
<dbReference type="InterPro" id="IPR008007">
    <property type="entry name" value="Peptidase_M42"/>
</dbReference>
<evidence type="ECO:0000313" key="7">
    <source>
        <dbReference type="Proteomes" id="UP000256405"/>
    </source>
</evidence>
<evidence type="ECO:0000256" key="1">
    <source>
        <dbReference type="ARBA" id="ARBA00006272"/>
    </source>
</evidence>
<keyword evidence="2 6" id="KW-0031">Aminopeptidase</keyword>
<dbReference type="GO" id="GO:0046872">
    <property type="term" value="F:metal ion binding"/>
    <property type="evidence" value="ECO:0007669"/>
    <property type="project" value="UniProtKB-KW"/>
</dbReference>
<name>A0A3E0DQX4_9BACT</name>
<reference evidence="6 7" key="1">
    <citation type="submission" date="2018-08" db="EMBL/GenBank/DDBJ databases">
        <title>Genomic Encyclopedia of Archaeal and Bacterial Type Strains, Phase II (KMG-II): from individual species to whole genera.</title>
        <authorList>
            <person name="Goeker M."/>
        </authorList>
    </citation>
    <scope>NUCLEOTIDE SEQUENCE [LARGE SCALE GENOMIC DNA]</scope>
    <source>
        <strain evidence="6 7">DSM 15986</strain>
    </source>
</reference>
<dbReference type="GO" id="GO:0006508">
    <property type="term" value="P:proteolysis"/>
    <property type="evidence" value="ECO:0007669"/>
    <property type="project" value="UniProtKB-KW"/>
</dbReference>
<keyword evidence="7" id="KW-1185">Reference proteome</keyword>
<protein>
    <submittedName>
        <fullName evidence="6">Putative aminopeptidase FrvX</fullName>
    </submittedName>
</protein>
<comment type="caution">
    <text evidence="6">The sequence shown here is derived from an EMBL/GenBank/DDBJ whole genome shotgun (WGS) entry which is preliminary data.</text>
</comment>
<gene>
    <name evidence="6" type="ORF">C8N25_11491</name>
</gene>
<dbReference type="GO" id="GO:0004177">
    <property type="term" value="F:aminopeptidase activity"/>
    <property type="evidence" value="ECO:0007669"/>
    <property type="project" value="UniProtKB-KW"/>
</dbReference>
<dbReference type="RefSeq" id="WP_086541443.1">
    <property type="nucleotide sequence ID" value="NZ_MSSW01000027.1"/>
</dbReference>
<evidence type="ECO:0000256" key="4">
    <source>
        <dbReference type="ARBA" id="ARBA00022723"/>
    </source>
</evidence>
<dbReference type="EMBL" id="QUNF01000014">
    <property type="protein sequence ID" value="REG84742.1"/>
    <property type="molecule type" value="Genomic_DNA"/>
</dbReference>
<comment type="similarity">
    <text evidence="1">Belongs to the peptidase M42 family.</text>
</comment>
<dbReference type="SUPFAM" id="SSF53187">
    <property type="entry name" value="Zn-dependent exopeptidases"/>
    <property type="match status" value="1"/>
</dbReference>
<dbReference type="PANTHER" id="PTHR32481:SF7">
    <property type="entry name" value="AMINOPEPTIDASE YHFE-RELATED"/>
    <property type="match status" value="1"/>
</dbReference>
<dbReference type="Gene3D" id="3.40.630.10">
    <property type="entry name" value="Zn peptidases"/>
    <property type="match status" value="1"/>
</dbReference>
<dbReference type="OrthoDB" id="867380at2"/>
<keyword evidence="4" id="KW-0479">Metal-binding</keyword>
<evidence type="ECO:0000256" key="5">
    <source>
        <dbReference type="ARBA" id="ARBA00022801"/>
    </source>
</evidence>